<evidence type="ECO:0000313" key="1">
    <source>
        <dbReference type="EMBL" id="KAI0062173.1"/>
    </source>
</evidence>
<sequence length="70" mass="8009">LNEDNWAELREIWAADKRVPTLASRKIWAHVRGLAPNTVNNWFSRQKKALRLAGKPVPTDTYDMPIGAPR</sequence>
<dbReference type="EMBL" id="MU277209">
    <property type="protein sequence ID" value="KAI0062173.1"/>
    <property type="molecule type" value="Genomic_DNA"/>
</dbReference>
<proteinExistence type="predicted"/>
<reference evidence="1" key="2">
    <citation type="journal article" date="2022" name="New Phytol.">
        <title>Evolutionary transition to the ectomycorrhizal habit in the genomes of a hyperdiverse lineage of mushroom-forming fungi.</title>
        <authorList>
            <person name="Looney B."/>
            <person name="Miyauchi S."/>
            <person name="Morin E."/>
            <person name="Drula E."/>
            <person name="Courty P.E."/>
            <person name="Kohler A."/>
            <person name="Kuo A."/>
            <person name="LaButti K."/>
            <person name="Pangilinan J."/>
            <person name="Lipzen A."/>
            <person name="Riley R."/>
            <person name="Andreopoulos W."/>
            <person name="He G."/>
            <person name="Johnson J."/>
            <person name="Nolan M."/>
            <person name="Tritt A."/>
            <person name="Barry K.W."/>
            <person name="Grigoriev I.V."/>
            <person name="Nagy L.G."/>
            <person name="Hibbett D."/>
            <person name="Henrissat B."/>
            <person name="Matheny P.B."/>
            <person name="Labbe J."/>
            <person name="Martin F.M."/>
        </authorList>
    </citation>
    <scope>NUCLEOTIDE SEQUENCE</scope>
    <source>
        <strain evidence="1">HHB10654</strain>
    </source>
</reference>
<gene>
    <name evidence="1" type="ORF">BV25DRAFT_1780208</name>
</gene>
<dbReference type="Proteomes" id="UP000814140">
    <property type="component" value="Unassembled WGS sequence"/>
</dbReference>
<protein>
    <submittedName>
        <fullName evidence="1">Uncharacterized protein</fullName>
    </submittedName>
</protein>
<comment type="caution">
    <text evidence="1">The sequence shown here is derived from an EMBL/GenBank/DDBJ whole genome shotgun (WGS) entry which is preliminary data.</text>
</comment>
<reference evidence="1" key="1">
    <citation type="submission" date="2021-03" db="EMBL/GenBank/DDBJ databases">
        <authorList>
            <consortium name="DOE Joint Genome Institute"/>
            <person name="Ahrendt S."/>
            <person name="Looney B.P."/>
            <person name="Miyauchi S."/>
            <person name="Morin E."/>
            <person name="Drula E."/>
            <person name="Courty P.E."/>
            <person name="Chicoki N."/>
            <person name="Fauchery L."/>
            <person name="Kohler A."/>
            <person name="Kuo A."/>
            <person name="Labutti K."/>
            <person name="Pangilinan J."/>
            <person name="Lipzen A."/>
            <person name="Riley R."/>
            <person name="Andreopoulos W."/>
            <person name="He G."/>
            <person name="Johnson J."/>
            <person name="Barry K.W."/>
            <person name="Grigoriev I.V."/>
            <person name="Nagy L."/>
            <person name="Hibbett D."/>
            <person name="Henrissat B."/>
            <person name="Matheny P.B."/>
            <person name="Labbe J."/>
            <person name="Martin F."/>
        </authorList>
    </citation>
    <scope>NUCLEOTIDE SEQUENCE</scope>
    <source>
        <strain evidence="1">HHB10654</strain>
    </source>
</reference>
<name>A0ACB8T082_9AGAM</name>
<evidence type="ECO:0000313" key="2">
    <source>
        <dbReference type="Proteomes" id="UP000814140"/>
    </source>
</evidence>
<feature type="non-terminal residue" evidence="1">
    <location>
        <position position="1"/>
    </location>
</feature>
<accession>A0ACB8T082</accession>
<feature type="non-terminal residue" evidence="1">
    <location>
        <position position="70"/>
    </location>
</feature>
<organism evidence="1 2">
    <name type="scientific">Artomyces pyxidatus</name>
    <dbReference type="NCBI Taxonomy" id="48021"/>
    <lineage>
        <taxon>Eukaryota</taxon>
        <taxon>Fungi</taxon>
        <taxon>Dikarya</taxon>
        <taxon>Basidiomycota</taxon>
        <taxon>Agaricomycotina</taxon>
        <taxon>Agaricomycetes</taxon>
        <taxon>Russulales</taxon>
        <taxon>Auriscalpiaceae</taxon>
        <taxon>Artomyces</taxon>
    </lineage>
</organism>
<keyword evidence="2" id="KW-1185">Reference proteome</keyword>